<keyword evidence="1" id="KW-0472">Membrane</keyword>
<dbReference type="EMBL" id="AUPC02000081">
    <property type="protein sequence ID" value="POG73611.1"/>
    <property type="molecule type" value="Genomic_DNA"/>
</dbReference>
<evidence type="ECO:0000313" key="3">
    <source>
        <dbReference type="Proteomes" id="UP000018888"/>
    </source>
</evidence>
<comment type="caution">
    <text evidence="2">The sequence shown here is derived from an EMBL/GenBank/DDBJ whole genome shotgun (WGS) entry which is preliminary data.</text>
</comment>
<keyword evidence="3" id="KW-1185">Reference proteome</keyword>
<accession>A0A2P4Q7J3</accession>
<proteinExistence type="predicted"/>
<reference evidence="2 3" key="1">
    <citation type="journal article" date="2013" name="Proc. Natl. Acad. Sci. U.S.A.">
        <title>Genome of an arbuscular mycorrhizal fungus provides insight into the oldest plant symbiosis.</title>
        <authorList>
            <person name="Tisserant E."/>
            <person name="Malbreil M."/>
            <person name="Kuo A."/>
            <person name="Kohler A."/>
            <person name="Symeonidi A."/>
            <person name="Balestrini R."/>
            <person name="Charron P."/>
            <person name="Duensing N."/>
            <person name="Frei Dit Frey N."/>
            <person name="Gianinazzi-Pearson V."/>
            <person name="Gilbert L.B."/>
            <person name="Handa Y."/>
            <person name="Herr J.R."/>
            <person name="Hijri M."/>
            <person name="Koul R."/>
            <person name="Kawaguchi M."/>
            <person name="Krajinski F."/>
            <person name="Lammers P.J."/>
            <person name="Masclaux F.G."/>
            <person name="Murat C."/>
            <person name="Morin E."/>
            <person name="Ndikumana S."/>
            <person name="Pagni M."/>
            <person name="Petitpierre D."/>
            <person name="Requena N."/>
            <person name="Rosikiewicz P."/>
            <person name="Riley R."/>
            <person name="Saito K."/>
            <person name="San Clemente H."/>
            <person name="Shapiro H."/>
            <person name="van Tuinen D."/>
            <person name="Becard G."/>
            <person name="Bonfante P."/>
            <person name="Paszkowski U."/>
            <person name="Shachar-Hill Y.Y."/>
            <person name="Tuskan G.A."/>
            <person name="Young P.W."/>
            <person name="Sanders I.R."/>
            <person name="Henrissat B."/>
            <person name="Rensing S.A."/>
            <person name="Grigoriev I.V."/>
            <person name="Corradi N."/>
            <person name="Roux C."/>
            <person name="Martin F."/>
        </authorList>
    </citation>
    <scope>NUCLEOTIDE SEQUENCE [LARGE SCALE GENOMIC DNA]</scope>
    <source>
        <strain evidence="2 3">DAOM 197198</strain>
    </source>
</reference>
<feature type="transmembrane region" description="Helical" evidence="1">
    <location>
        <begin position="44"/>
        <end position="61"/>
    </location>
</feature>
<keyword evidence="1" id="KW-1133">Transmembrane helix</keyword>
<name>A0A2P4Q7J3_RHIID</name>
<feature type="transmembrane region" description="Helical" evidence="1">
    <location>
        <begin position="20"/>
        <end position="38"/>
    </location>
</feature>
<dbReference type="AlphaFoldDB" id="A0A2P4Q7J3"/>
<dbReference type="Proteomes" id="UP000018888">
    <property type="component" value="Unassembled WGS sequence"/>
</dbReference>
<keyword evidence="1" id="KW-0812">Transmembrane</keyword>
<protein>
    <submittedName>
        <fullName evidence="2">Uncharacterized protein</fullName>
    </submittedName>
</protein>
<evidence type="ECO:0000313" key="2">
    <source>
        <dbReference type="EMBL" id="POG73611.1"/>
    </source>
</evidence>
<gene>
    <name evidence="2" type="ORF">GLOIN_2v1583325</name>
</gene>
<reference evidence="2 3" key="2">
    <citation type="journal article" date="2018" name="New Phytol.">
        <title>High intraspecific genome diversity in the model arbuscular mycorrhizal symbiont Rhizophagus irregularis.</title>
        <authorList>
            <person name="Chen E.C.H."/>
            <person name="Morin E."/>
            <person name="Beaudet D."/>
            <person name="Noel J."/>
            <person name="Yildirir G."/>
            <person name="Ndikumana S."/>
            <person name="Charron P."/>
            <person name="St-Onge C."/>
            <person name="Giorgi J."/>
            <person name="Kruger M."/>
            <person name="Marton T."/>
            <person name="Ropars J."/>
            <person name="Grigoriev I.V."/>
            <person name="Hainaut M."/>
            <person name="Henrissat B."/>
            <person name="Roux C."/>
            <person name="Martin F."/>
            <person name="Corradi N."/>
        </authorList>
    </citation>
    <scope>NUCLEOTIDE SEQUENCE [LARGE SCALE GENOMIC DNA]</scope>
    <source>
        <strain evidence="2 3">DAOM 197198</strain>
    </source>
</reference>
<evidence type="ECO:0000256" key="1">
    <source>
        <dbReference type="SAM" id="Phobius"/>
    </source>
</evidence>
<organism evidence="2 3">
    <name type="scientific">Rhizophagus irregularis (strain DAOM 181602 / DAOM 197198 / MUCL 43194)</name>
    <name type="common">Arbuscular mycorrhizal fungus</name>
    <name type="synonym">Glomus intraradices</name>
    <dbReference type="NCBI Taxonomy" id="747089"/>
    <lineage>
        <taxon>Eukaryota</taxon>
        <taxon>Fungi</taxon>
        <taxon>Fungi incertae sedis</taxon>
        <taxon>Mucoromycota</taxon>
        <taxon>Glomeromycotina</taxon>
        <taxon>Glomeromycetes</taxon>
        <taxon>Glomerales</taxon>
        <taxon>Glomeraceae</taxon>
        <taxon>Rhizophagus</taxon>
    </lineage>
</organism>
<sequence length="62" mass="7612">MFHKRLLVSGKCNNDCLLCIRLQFFVFYTFFHHTYIGITYSNNIIYHYILLYCIPKIRILYI</sequence>